<dbReference type="EMBL" id="JANCLT010000023">
    <property type="protein sequence ID" value="MCP8971309.1"/>
    <property type="molecule type" value="Genomic_DNA"/>
</dbReference>
<dbReference type="PANTHER" id="PTHR13774">
    <property type="entry name" value="PHENAZINE BIOSYNTHESIS PROTEIN"/>
    <property type="match status" value="1"/>
</dbReference>
<keyword evidence="2" id="KW-0413">Isomerase</keyword>
<evidence type="ECO:0000313" key="5">
    <source>
        <dbReference type="Proteomes" id="UP001156102"/>
    </source>
</evidence>
<dbReference type="SUPFAM" id="SSF54506">
    <property type="entry name" value="Diaminopimelate epimerase-like"/>
    <property type="match status" value="1"/>
</dbReference>
<gene>
    <name evidence="4" type="ORF">NK662_22585</name>
</gene>
<dbReference type="GO" id="GO:0005737">
    <property type="term" value="C:cytoplasm"/>
    <property type="evidence" value="ECO:0007669"/>
    <property type="project" value="TreeGrafter"/>
</dbReference>
<dbReference type="PANTHER" id="PTHR13774:SF17">
    <property type="entry name" value="PHENAZINE BIOSYNTHESIS-LIKE DOMAIN-CONTAINING PROTEIN"/>
    <property type="match status" value="1"/>
</dbReference>
<dbReference type="RefSeq" id="WP_254761237.1">
    <property type="nucleotide sequence ID" value="NZ_JANCLT010000023.1"/>
</dbReference>
<reference evidence="4" key="1">
    <citation type="submission" date="2022-07" db="EMBL/GenBank/DDBJ databases">
        <authorList>
            <person name="Li W.-J."/>
            <person name="Deng Q.-Q."/>
        </authorList>
    </citation>
    <scope>NUCLEOTIDE SEQUENCE</scope>
    <source>
        <strain evidence="4">SYSU M60031</strain>
    </source>
</reference>
<dbReference type="GO" id="GO:0016853">
    <property type="term" value="F:isomerase activity"/>
    <property type="evidence" value="ECO:0007669"/>
    <property type="project" value="UniProtKB-KW"/>
</dbReference>
<evidence type="ECO:0000256" key="2">
    <source>
        <dbReference type="ARBA" id="ARBA00023235"/>
    </source>
</evidence>
<evidence type="ECO:0000313" key="4">
    <source>
        <dbReference type="EMBL" id="MCP8971309.1"/>
    </source>
</evidence>
<comment type="similarity">
    <text evidence="1">Belongs to the PhzF family.</text>
</comment>
<dbReference type="InterPro" id="IPR003719">
    <property type="entry name" value="Phenazine_PhzF-like"/>
</dbReference>
<protein>
    <submittedName>
        <fullName evidence="4">PhzF family phenazine biosynthesis protein</fullName>
    </submittedName>
</protein>
<dbReference type="Proteomes" id="UP001156102">
    <property type="component" value="Unassembled WGS sequence"/>
</dbReference>
<sequence>MLTTIYVVDAFTNQPFTGNPAGVCVLPGPAEEQWMQHVAAEMNLSETAFLYPQEDGYSLRWFTPTTEVDLCGHATLSSAHILWERGHCSPEHSIQFHTKSGLLTASRQGNWIELDFPAEKPEEVHAYPEQLIAALDVQPLYVGQNRLDYVIEVESEQTVRELNPNYSVLEQVTARGILVTSRSSGKYDFVSRCFFPAVGIPEDPVTGSAHCGLAPYWQTKLGKDHFSAYQASKRGGELQLEVRGDRVLILGQALTTLKSELLY</sequence>
<dbReference type="AlphaFoldDB" id="A0AA41X9D1"/>
<accession>A0AA41X9D1</accession>
<evidence type="ECO:0000256" key="1">
    <source>
        <dbReference type="ARBA" id="ARBA00008270"/>
    </source>
</evidence>
<comment type="caution">
    <text evidence="4">The sequence shown here is derived from an EMBL/GenBank/DDBJ whole genome shotgun (WGS) entry which is preliminary data.</text>
</comment>
<organism evidence="4 5">
    <name type="scientific">Ectobacillus ponti</name>
    <dbReference type="NCBI Taxonomy" id="2961894"/>
    <lineage>
        <taxon>Bacteria</taxon>
        <taxon>Bacillati</taxon>
        <taxon>Bacillota</taxon>
        <taxon>Bacilli</taxon>
        <taxon>Bacillales</taxon>
        <taxon>Bacillaceae</taxon>
        <taxon>Ectobacillus</taxon>
    </lineage>
</organism>
<feature type="active site" evidence="3">
    <location>
        <position position="46"/>
    </location>
</feature>
<proteinExistence type="inferred from homology"/>
<keyword evidence="5" id="KW-1185">Reference proteome</keyword>
<dbReference type="Pfam" id="PF02567">
    <property type="entry name" value="PhzC-PhzF"/>
    <property type="match status" value="1"/>
</dbReference>
<dbReference type="Gene3D" id="3.10.310.10">
    <property type="entry name" value="Diaminopimelate Epimerase, Chain A, domain 1"/>
    <property type="match status" value="2"/>
</dbReference>
<dbReference type="PIRSF" id="PIRSF016184">
    <property type="entry name" value="PhzC_PhzF"/>
    <property type="match status" value="1"/>
</dbReference>
<name>A0AA41X9D1_9BACI</name>
<evidence type="ECO:0000256" key="3">
    <source>
        <dbReference type="PIRSR" id="PIRSR016184-1"/>
    </source>
</evidence>
<dbReference type="NCBIfam" id="TIGR00654">
    <property type="entry name" value="PhzF_family"/>
    <property type="match status" value="1"/>
</dbReference>